<reference evidence="9 10" key="1">
    <citation type="journal article" date="2019" name="ACS Chem. Biol.">
        <title>Identification and Mobilization of a Cryptic Antibiotic Biosynthesis Gene Locus from a Human-Pathogenic Nocardia Isolate.</title>
        <authorList>
            <person name="Herisse M."/>
            <person name="Ishida K."/>
            <person name="Porter J.L."/>
            <person name="Howden B."/>
            <person name="Hertweck C."/>
            <person name="Stinear T.P."/>
            <person name="Pidot S.J."/>
        </authorList>
    </citation>
    <scope>NUCLEOTIDE SEQUENCE [LARGE SCALE GENOMIC DNA]</scope>
    <source>
        <strain evidence="9 10">AUSMDU00012717</strain>
    </source>
</reference>
<keyword evidence="6 8" id="KW-0503">Monooxygenase</keyword>
<dbReference type="AlphaFoldDB" id="A0A6G9YLX8"/>
<keyword evidence="5 7" id="KW-0408">Iron</keyword>
<dbReference type="Pfam" id="PF00067">
    <property type="entry name" value="p450"/>
    <property type="match status" value="1"/>
</dbReference>
<dbReference type="GO" id="GO:0020037">
    <property type="term" value="F:heme binding"/>
    <property type="evidence" value="ECO:0007669"/>
    <property type="project" value="InterPro"/>
</dbReference>
<dbReference type="InterPro" id="IPR002401">
    <property type="entry name" value="Cyt_P450_E_grp-I"/>
</dbReference>
<accession>A0A6G9YLX8</accession>
<dbReference type="GO" id="GO:0005506">
    <property type="term" value="F:iron ion binding"/>
    <property type="evidence" value="ECO:0007669"/>
    <property type="project" value="InterPro"/>
</dbReference>
<evidence type="ECO:0000256" key="4">
    <source>
        <dbReference type="ARBA" id="ARBA00023002"/>
    </source>
</evidence>
<evidence type="ECO:0000256" key="6">
    <source>
        <dbReference type="ARBA" id="ARBA00023033"/>
    </source>
</evidence>
<dbReference type="InterPro" id="IPR050196">
    <property type="entry name" value="Cytochrome_P450_Monoox"/>
</dbReference>
<comment type="similarity">
    <text evidence="1 8">Belongs to the cytochrome P450 family.</text>
</comment>
<dbReference type="GO" id="GO:0016705">
    <property type="term" value="F:oxidoreductase activity, acting on paired donors, with incorporation or reduction of molecular oxygen"/>
    <property type="evidence" value="ECO:0007669"/>
    <property type="project" value="InterPro"/>
</dbReference>
<evidence type="ECO:0000256" key="7">
    <source>
        <dbReference type="PIRSR" id="PIRSR602401-1"/>
    </source>
</evidence>
<dbReference type="EMBL" id="CP046172">
    <property type="protein sequence ID" value="QIS14191.1"/>
    <property type="molecule type" value="Genomic_DNA"/>
</dbReference>
<sequence>MRPDLRIETESHVSAYSRGVRVVDNARATIPQAPGALPIIGHARQFLSAPLRFVSELPRYGDVVRMRLGPSRVDFVCDPALTNTVLRDDATFDRGGVLFDRVREIVGEGLGNCPHSEHRWQRLMLQPVFTPAKVREYVPLMAEQIDAVTRGWRDSQVLDVLAETSLITSKTLVATLLSSSLPESVSRAAHDDLQVITNAVTRRMLMPRVLDRLPTPGKRRYDRARKCLRDTVTAIVDDRRSNADDRDDLISTLLAARHPTGRPLTDTEIFDQVVSFFLAGTETTADVLAWAAHLVSTDPGIQARLHAEVDTLPAEFAVTAEDLDRLELTGRIITETLRMYPPLWFLTRTVTADTELGSNVIPAGSTVAYSAYLLHHRPDLYEHPDRFDPDRWLPERAAGIPRNASIPFGTGRRKCIGDGFAVAETTLALATMIRRWQLEPLAGQHVRPARVGMLRPHALRIRVRSRPAAR</sequence>
<evidence type="ECO:0000256" key="8">
    <source>
        <dbReference type="RuleBase" id="RU000461"/>
    </source>
</evidence>
<protein>
    <submittedName>
        <fullName evidence="9">Cytochrome P450</fullName>
    </submittedName>
</protein>
<evidence type="ECO:0000313" key="9">
    <source>
        <dbReference type="EMBL" id="QIS14191.1"/>
    </source>
</evidence>
<organism evidence="9 10">
    <name type="scientific">Nocardia arthritidis</name>
    <dbReference type="NCBI Taxonomy" id="228602"/>
    <lineage>
        <taxon>Bacteria</taxon>
        <taxon>Bacillati</taxon>
        <taxon>Actinomycetota</taxon>
        <taxon>Actinomycetes</taxon>
        <taxon>Mycobacteriales</taxon>
        <taxon>Nocardiaceae</taxon>
        <taxon>Nocardia</taxon>
    </lineage>
</organism>
<dbReference type="PROSITE" id="PS00086">
    <property type="entry name" value="CYTOCHROME_P450"/>
    <property type="match status" value="1"/>
</dbReference>
<feature type="binding site" description="axial binding residue" evidence="7">
    <location>
        <position position="415"/>
    </location>
    <ligand>
        <name>heme</name>
        <dbReference type="ChEBI" id="CHEBI:30413"/>
    </ligand>
    <ligandPart>
        <name>Fe</name>
        <dbReference type="ChEBI" id="CHEBI:18248"/>
    </ligandPart>
</feature>
<keyword evidence="4 8" id="KW-0560">Oxidoreductase</keyword>
<evidence type="ECO:0000256" key="3">
    <source>
        <dbReference type="ARBA" id="ARBA00022723"/>
    </source>
</evidence>
<evidence type="ECO:0000313" key="10">
    <source>
        <dbReference type="Proteomes" id="UP000503540"/>
    </source>
</evidence>
<dbReference type="SUPFAM" id="SSF48264">
    <property type="entry name" value="Cytochrome P450"/>
    <property type="match status" value="1"/>
</dbReference>
<keyword evidence="3 7" id="KW-0479">Metal-binding</keyword>
<name>A0A6G9YLX8_9NOCA</name>
<dbReference type="PRINTS" id="PR00385">
    <property type="entry name" value="P450"/>
</dbReference>
<dbReference type="PANTHER" id="PTHR24291:SF50">
    <property type="entry name" value="BIFUNCTIONAL ALBAFLAVENONE MONOOXYGENASE_TERPENE SYNTHASE"/>
    <property type="match status" value="1"/>
</dbReference>
<proteinExistence type="inferred from homology"/>
<dbReference type="PRINTS" id="PR00463">
    <property type="entry name" value="EP450I"/>
</dbReference>
<dbReference type="PANTHER" id="PTHR24291">
    <property type="entry name" value="CYTOCHROME P450 FAMILY 4"/>
    <property type="match status" value="1"/>
</dbReference>
<gene>
    <name evidence="9" type="ORF">F5544_31760</name>
</gene>
<keyword evidence="10" id="KW-1185">Reference proteome</keyword>
<dbReference type="InterPro" id="IPR001128">
    <property type="entry name" value="Cyt_P450"/>
</dbReference>
<evidence type="ECO:0000256" key="2">
    <source>
        <dbReference type="ARBA" id="ARBA00022617"/>
    </source>
</evidence>
<dbReference type="KEGG" id="nah:F5544_31760"/>
<keyword evidence="2 7" id="KW-0349">Heme</keyword>
<dbReference type="InterPro" id="IPR017972">
    <property type="entry name" value="Cyt_P450_CS"/>
</dbReference>
<dbReference type="Gene3D" id="1.10.630.10">
    <property type="entry name" value="Cytochrome P450"/>
    <property type="match status" value="1"/>
</dbReference>
<comment type="cofactor">
    <cofactor evidence="7">
        <name>heme</name>
        <dbReference type="ChEBI" id="CHEBI:30413"/>
    </cofactor>
</comment>
<evidence type="ECO:0000256" key="5">
    <source>
        <dbReference type="ARBA" id="ARBA00023004"/>
    </source>
</evidence>
<dbReference type="Proteomes" id="UP000503540">
    <property type="component" value="Chromosome"/>
</dbReference>
<evidence type="ECO:0000256" key="1">
    <source>
        <dbReference type="ARBA" id="ARBA00010617"/>
    </source>
</evidence>
<dbReference type="InterPro" id="IPR036396">
    <property type="entry name" value="Cyt_P450_sf"/>
</dbReference>
<dbReference type="CDD" id="cd11049">
    <property type="entry name" value="CYP170A1-like"/>
    <property type="match status" value="1"/>
</dbReference>
<dbReference type="GO" id="GO:0004497">
    <property type="term" value="F:monooxygenase activity"/>
    <property type="evidence" value="ECO:0007669"/>
    <property type="project" value="UniProtKB-KW"/>
</dbReference>